<dbReference type="InterPro" id="IPR036280">
    <property type="entry name" value="Multihaem_cyt_sf"/>
</dbReference>
<evidence type="ECO:0000313" key="1">
    <source>
        <dbReference type="EMBL" id="PXV93428.1"/>
    </source>
</evidence>
<evidence type="ECO:0000313" key="3">
    <source>
        <dbReference type="Proteomes" id="UP000216411"/>
    </source>
</evidence>
<reference evidence="1 4" key="2">
    <citation type="submission" date="2018-05" db="EMBL/GenBank/DDBJ databases">
        <title>Genomic Encyclopedia of Type Strains, Phase IV (KMG-IV): sequencing the most valuable type-strain genomes for metagenomic binning, comparative biology and taxonomic classification.</title>
        <authorList>
            <person name="Goeker M."/>
        </authorList>
    </citation>
    <scope>NUCLEOTIDE SEQUENCE [LARGE SCALE GENOMIC DNA]</scope>
    <source>
        <strain evidence="1 4">DSM 28816</strain>
    </source>
</reference>
<proteinExistence type="predicted"/>
<dbReference type="RefSeq" id="WP_094375690.1">
    <property type="nucleotide sequence ID" value="NZ_NOKA02000009.1"/>
</dbReference>
<organism evidence="1 4">
    <name type="scientific">Lachnotalea glycerini</name>
    <dbReference type="NCBI Taxonomy" id="1763509"/>
    <lineage>
        <taxon>Bacteria</taxon>
        <taxon>Bacillati</taxon>
        <taxon>Bacillota</taxon>
        <taxon>Clostridia</taxon>
        <taxon>Lachnospirales</taxon>
        <taxon>Lachnospiraceae</taxon>
        <taxon>Lachnotalea</taxon>
    </lineage>
</organism>
<dbReference type="OrthoDB" id="163426at2"/>
<comment type="caution">
    <text evidence="1">The sequence shown here is derived from an EMBL/GenBank/DDBJ whole genome shotgun (WGS) entry which is preliminary data.</text>
</comment>
<gene>
    <name evidence="1" type="ORF">C8E03_102196</name>
    <name evidence="2" type="ORF">CG710_007615</name>
</gene>
<protein>
    <submittedName>
        <fullName evidence="1">C_GCAxxG_C_C family probable redox protein</fullName>
    </submittedName>
    <submittedName>
        <fullName evidence="2">C_GCAxxG_C_C family protein</fullName>
    </submittedName>
</protein>
<dbReference type="Pfam" id="PF09719">
    <property type="entry name" value="C_GCAxxG_C_C"/>
    <property type="match status" value="1"/>
</dbReference>
<dbReference type="SUPFAM" id="SSF48695">
    <property type="entry name" value="Multiheme cytochromes"/>
    <property type="match status" value="1"/>
</dbReference>
<name>A0A255IT85_9FIRM</name>
<dbReference type="Proteomes" id="UP000247523">
    <property type="component" value="Unassembled WGS sequence"/>
</dbReference>
<dbReference type="Proteomes" id="UP000216411">
    <property type="component" value="Unassembled WGS sequence"/>
</dbReference>
<dbReference type="EMBL" id="QICS01000002">
    <property type="protein sequence ID" value="PXV93428.1"/>
    <property type="molecule type" value="Genomic_DNA"/>
</dbReference>
<evidence type="ECO:0000313" key="2">
    <source>
        <dbReference type="EMBL" id="RDY31842.1"/>
    </source>
</evidence>
<evidence type="ECO:0000313" key="4">
    <source>
        <dbReference type="Proteomes" id="UP000247523"/>
    </source>
</evidence>
<keyword evidence="3" id="KW-1185">Reference proteome</keyword>
<accession>A0A255IT85</accession>
<dbReference type="AlphaFoldDB" id="A0A255IT85"/>
<dbReference type="InterPro" id="IPR010181">
    <property type="entry name" value="CGCAxxGCC_motif"/>
</dbReference>
<dbReference type="NCBIfam" id="NF045669">
    <property type="entry name" value="DVU1555_fam_CGA"/>
    <property type="match status" value="1"/>
</dbReference>
<dbReference type="EMBL" id="NOKA02000009">
    <property type="protein sequence ID" value="RDY31842.1"/>
    <property type="molecule type" value="Genomic_DNA"/>
</dbReference>
<reference evidence="2 3" key="1">
    <citation type="journal article" date="2017" name="Genome Announc.">
        <title>Draft Genome Sequence of a Sporulating and Motile Strain of Lachnotalea glycerini Isolated from Water in Quebec City, Canada.</title>
        <authorList>
            <person name="Maheux A.F."/>
            <person name="Boudreau D.K."/>
            <person name="Berube E."/>
            <person name="Boissinot M."/>
            <person name="Raymond F."/>
            <person name="Brodeur S."/>
            <person name="Corbeil J."/>
            <person name="Isabel S."/>
            <person name="Omar R.F."/>
            <person name="Bergeron M.G."/>
        </authorList>
    </citation>
    <scope>NUCLEOTIDE SEQUENCE [LARGE SCALE GENOMIC DNA]</scope>
    <source>
        <strain evidence="2 3">CCRI-19302</strain>
    </source>
</reference>
<sequence>MDLFERLVELSQDGFFCSQIIVKLAMEEEGMEDKGVIRALSGLNGGLGFSGKICGSLTGGCCLIGYFAGKGSKEEVESVYLNQMIGELVQWFDDVYGKEYGGCDCTCILEGNPINKRTRCPQIVEAVYTKAMELLRENGVIS</sequence>
<reference evidence="2" key="3">
    <citation type="submission" date="2018-07" db="EMBL/GenBank/DDBJ databases">
        <authorList>
            <person name="Quirk P.G."/>
            <person name="Krulwich T.A."/>
        </authorList>
    </citation>
    <scope>NUCLEOTIDE SEQUENCE</scope>
    <source>
        <strain evidence="2">CCRI-19302</strain>
    </source>
</reference>